<dbReference type="AlphaFoldDB" id="A0A897MVH6"/>
<evidence type="ECO:0000313" key="2">
    <source>
        <dbReference type="EMBL" id="QSG06110.1"/>
    </source>
</evidence>
<feature type="compositionally biased region" description="Basic and acidic residues" evidence="1">
    <location>
        <begin position="57"/>
        <end position="73"/>
    </location>
</feature>
<feature type="compositionally biased region" description="Polar residues" evidence="1">
    <location>
        <begin position="15"/>
        <end position="42"/>
    </location>
</feature>
<reference evidence="2" key="1">
    <citation type="submission" date="2020-11" db="EMBL/GenBank/DDBJ databases">
        <title>Carbohydrate-dependent, anaerobic sulfur respiration: A novel catabolism in halophilic archaea.</title>
        <authorList>
            <person name="Sorokin D.Y."/>
            <person name="Messina E."/>
            <person name="Smedile F."/>
            <person name="La Cono V."/>
            <person name="Hallsworth J.E."/>
            <person name="Yakimov M.M."/>
        </authorList>
    </citation>
    <scope>NUCLEOTIDE SEQUENCE</scope>
    <source>
        <strain evidence="2">HSR12-1</strain>
    </source>
</reference>
<organism evidence="2 3">
    <name type="scientific">Halapricum desulfuricans</name>
    <dbReference type="NCBI Taxonomy" id="2841257"/>
    <lineage>
        <taxon>Archaea</taxon>
        <taxon>Methanobacteriati</taxon>
        <taxon>Methanobacteriota</taxon>
        <taxon>Stenosarchaea group</taxon>
        <taxon>Halobacteria</taxon>
        <taxon>Halobacteriales</taxon>
        <taxon>Haloarculaceae</taxon>
        <taxon>Halapricum</taxon>
    </lineage>
</organism>
<dbReference type="EMBL" id="CP064787">
    <property type="protein sequence ID" value="QSG06110.1"/>
    <property type="molecule type" value="Genomic_DNA"/>
</dbReference>
<dbReference type="Proteomes" id="UP000663525">
    <property type="component" value="Chromosome"/>
</dbReference>
<feature type="region of interest" description="Disordered" evidence="1">
    <location>
        <begin position="1"/>
        <end position="81"/>
    </location>
</feature>
<accession>A0A897MVH6</accession>
<sequence length="81" mass="8725">MNGPAPYHGAYANDTYRQGTYANDTYPTVENGTHYPNTSAVNGTDYPSDGYGNGPYHSDETRTDGADGSEWRYRGGPGGCH</sequence>
<name>A0A897MVH6_9EURY</name>
<protein>
    <submittedName>
        <fullName evidence="2">Uncharacterized protein</fullName>
    </submittedName>
</protein>
<gene>
    <name evidence="2" type="ORF">HSR121_1775</name>
</gene>
<proteinExistence type="predicted"/>
<evidence type="ECO:0000313" key="3">
    <source>
        <dbReference type="Proteomes" id="UP000663525"/>
    </source>
</evidence>
<evidence type="ECO:0000256" key="1">
    <source>
        <dbReference type="SAM" id="MobiDB-lite"/>
    </source>
</evidence>